<organism evidence="1 2">
    <name type="scientific">Hymenobacter qilianensis</name>
    <dbReference type="NCBI Taxonomy" id="1385715"/>
    <lineage>
        <taxon>Bacteria</taxon>
        <taxon>Pseudomonadati</taxon>
        <taxon>Bacteroidota</taxon>
        <taxon>Cytophagia</taxon>
        <taxon>Cytophagales</taxon>
        <taxon>Hymenobacteraceae</taxon>
        <taxon>Hymenobacter</taxon>
    </lineage>
</organism>
<gene>
    <name evidence="1" type="ORF">GCM10011375_14600</name>
</gene>
<protein>
    <submittedName>
        <fullName evidence="1">Uncharacterized protein</fullName>
    </submittedName>
</protein>
<dbReference type="EMBL" id="BMFN01000001">
    <property type="protein sequence ID" value="GGF60545.1"/>
    <property type="molecule type" value="Genomic_DNA"/>
</dbReference>
<proteinExistence type="predicted"/>
<name>A0ACB5PQ28_9BACT</name>
<evidence type="ECO:0000313" key="2">
    <source>
        <dbReference type="Proteomes" id="UP000605392"/>
    </source>
</evidence>
<evidence type="ECO:0000313" key="1">
    <source>
        <dbReference type="EMBL" id="GGF60545.1"/>
    </source>
</evidence>
<accession>A0ACB5PQ28</accession>
<dbReference type="Proteomes" id="UP000605392">
    <property type="component" value="Unassembled WGS sequence"/>
</dbReference>
<reference evidence="1 2" key="1">
    <citation type="journal article" date="2019" name="Int. J. Syst. Evol. Microbiol.">
        <title>The Global Catalogue of Microorganisms (GCM) 10K type strain sequencing project: providing services to taxonomists for standard genome sequencing and annotation.</title>
        <authorList>
            <consortium name="The Broad Institute Genomics Platform"/>
            <consortium name="The Broad Institute Genome Sequencing Center for Infectious Disease"/>
            <person name="Wu L."/>
            <person name="Ma J."/>
        </authorList>
    </citation>
    <scope>NUCLEOTIDE SEQUENCE [LARGE SCALE GENOMIC DNA]</scope>
    <source>
        <strain evidence="1 2">CGMCC 1.12720</strain>
    </source>
</reference>
<comment type="caution">
    <text evidence="1">The sequence shown here is derived from an EMBL/GenBank/DDBJ whole genome shotgun (WGS) entry which is preliminary data.</text>
</comment>
<keyword evidence="2" id="KW-1185">Reference proteome</keyword>
<sequence>MFIYLTFIRLTMETTSAPIPPAEGMHLRRLRDLTEFEVADSSPDVRGWSVRGADGQKFGEVAELIVEEDALKVRYLDIELSSNLRLNKNERHILLPIGVAALDEEGDNVFVPALTMESVMEYPPYSEIQISRDYEEAMLRALKLPLPEAGSAAFYNQPSYDEQRFYQNRRPAELNAFRKRDQHGNIV</sequence>